<feature type="transmembrane region" description="Helical" evidence="1">
    <location>
        <begin position="68"/>
        <end position="99"/>
    </location>
</feature>
<dbReference type="Proteomes" id="UP000231414">
    <property type="component" value="Unassembled WGS sequence"/>
</dbReference>
<reference evidence="3" key="1">
    <citation type="submission" date="2017-09" db="EMBL/GenBank/DDBJ databases">
        <title>Depth-based differentiation of microbial function through sediment-hosted aquifers and enrichment of novel symbionts in the deep terrestrial subsurface.</title>
        <authorList>
            <person name="Probst A.J."/>
            <person name="Ladd B."/>
            <person name="Jarett J.K."/>
            <person name="Geller-Mcgrath D.E."/>
            <person name="Sieber C.M.K."/>
            <person name="Emerson J.B."/>
            <person name="Anantharaman K."/>
            <person name="Thomas B.C."/>
            <person name="Malmstrom R."/>
            <person name="Stieglmeier M."/>
            <person name="Klingl A."/>
            <person name="Woyke T."/>
            <person name="Ryan C.M."/>
            <person name="Banfield J.F."/>
        </authorList>
    </citation>
    <scope>NUCLEOTIDE SEQUENCE [LARGE SCALE GENOMIC DNA]</scope>
</reference>
<gene>
    <name evidence="2" type="ORF">COT52_01875</name>
</gene>
<keyword evidence="1" id="KW-0472">Membrane</keyword>
<protein>
    <recommendedName>
        <fullName evidence="4">Glycosyltransferase RgtA/B/C/D-like domain-containing protein</fullName>
    </recommendedName>
</protein>
<feature type="transmembrane region" description="Helical" evidence="1">
    <location>
        <begin position="226"/>
        <end position="248"/>
    </location>
</feature>
<feature type="transmembrane region" description="Helical" evidence="1">
    <location>
        <begin position="5"/>
        <end position="24"/>
    </location>
</feature>
<sequence>MKKHILFFAVCFFCSFAIILVVPFDPDLGWHLRQGEIIWQTKSFPTTQSFSYNFTDYKIADFYWLSQVIFYLLVSRLGLISLPLLTSLVGSGVVLVLLFSSFDREKLKKSALYKGVFFLLAVVLSYGLQLSLHGGRPMLFGLVFVAALKILLGKVLHGQRWPLLVLPPLFLAWANFYGDFIYGLWVFVAFAYFILICKLLYVKWFPWRQKLFNFVSFFGALPEESLLNWPLVLGVFASLTASALATFINPYGPFLWRSILADVDSFHLSHIQEWGPLNVHNDLGKFMLAVICFCVAFGWYWRKKISLFDLAVIFGLSALLLRFLYPFRYLLIWSVIPLYLGLTDLGENLASLLDADLLRRRVFFFYPFFIAIPVV</sequence>
<feature type="transmembrane region" description="Helical" evidence="1">
    <location>
        <begin position="307"/>
        <end position="325"/>
    </location>
</feature>
<proteinExistence type="predicted"/>
<name>A0A2H0X7B8_UNCKA</name>
<feature type="transmembrane region" description="Helical" evidence="1">
    <location>
        <begin position="111"/>
        <end position="128"/>
    </location>
</feature>
<feature type="non-terminal residue" evidence="2">
    <location>
        <position position="375"/>
    </location>
</feature>
<evidence type="ECO:0000313" key="3">
    <source>
        <dbReference type="Proteomes" id="UP000231414"/>
    </source>
</evidence>
<dbReference type="AlphaFoldDB" id="A0A2H0X7B8"/>
<keyword evidence="1" id="KW-0812">Transmembrane</keyword>
<comment type="caution">
    <text evidence="2">The sequence shown here is derived from an EMBL/GenBank/DDBJ whole genome shotgun (WGS) entry which is preliminary data.</text>
</comment>
<evidence type="ECO:0000313" key="2">
    <source>
        <dbReference type="EMBL" id="PIS20814.1"/>
    </source>
</evidence>
<keyword evidence="1" id="KW-1133">Transmembrane helix</keyword>
<dbReference type="EMBL" id="PEYW01000028">
    <property type="protein sequence ID" value="PIS20814.1"/>
    <property type="molecule type" value="Genomic_DNA"/>
</dbReference>
<feature type="transmembrane region" description="Helical" evidence="1">
    <location>
        <begin position="184"/>
        <end position="205"/>
    </location>
</feature>
<accession>A0A2H0X7B8</accession>
<evidence type="ECO:0000256" key="1">
    <source>
        <dbReference type="SAM" id="Phobius"/>
    </source>
</evidence>
<evidence type="ECO:0008006" key="4">
    <source>
        <dbReference type="Google" id="ProtNLM"/>
    </source>
</evidence>
<feature type="transmembrane region" description="Helical" evidence="1">
    <location>
        <begin position="283"/>
        <end position="300"/>
    </location>
</feature>
<organism evidence="2 3">
    <name type="scientific">candidate division WWE3 bacterium CG08_land_8_20_14_0_20_43_13</name>
    <dbReference type="NCBI Taxonomy" id="1975087"/>
    <lineage>
        <taxon>Bacteria</taxon>
        <taxon>Katanobacteria</taxon>
    </lineage>
</organism>